<keyword evidence="5" id="KW-1185">Reference proteome</keyword>
<reference evidence="4" key="1">
    <citation type="submission" date="2025-08" db="UniProtKB">
        <authorList>
            <consortium name="Ensembl"/>
        </authorList>
    </citation>
    <scope>IDENTIFICATION</scope>
</reference>
<dbReference type="InterPro" id="IPR013783">
    <property type="entry name" value="Ig-like_fold"/>
</dbReference>
<reference evidence="4" key="2">
    <citation type="submission" date="2025-09" db="UniProtKB">
        <authorList>
            <consortium name="Ensembl"/>
        </authorList>
    </citation>
    <scope>IDENTIFICATION</scope>
</reference>
<dbReference type="GO" id="GO:0007166">
    <property type="term" value="P:cell surface receptor signaling pathway"/>
    <property type="evidence" value="ECO:0007669"/>
    <property type="project" value="TreeGrafter"/>
</dbReference>
<dbReference type="CDD" id="cd00099">
    <property type="entry name" value="IgV"/>
    <property type="match status" value="1"/>
</dbReference>
<evidence type="ECO:0000313" key="5">
    <source>
        <dbReference type="Proteomes" id="UP000472262"/>
    </source>
</evidence>
<name>A0A672QIX6_SINGR</name>
<dbReference type="PANTHER" id="PTHR23268:SF124">
    <property type="entry name" value="IG-LIKE DOMAIN-CONTAINING PROTEIN"/>
    <property type="match status" value="1"/>
</dbReference>
<dbReference type="SUPFAM" id="SSF48726">
    <property type="entry name" value="Immunoglobulin"/>
    <property type="match status" value="2"/>
</dbReference>
<dbReference type="GO" id="GO:0002376">
    <property type="term" value="P:immune system process"/>
    <property type="evidence" value="ECO:0007669"/>
    <property type="project" value="UniProtKB-KW"/>
</dbReference>
<dbReference type="Ensembl" id="ENSSGRT00000080838.1">
    <property type="protein sequence ID" value="ENSSGRP00000075930.1"/>
    <property type="gene ID" value="ENSSGRG00000038481.1"/>
</dbReference>
<keyword evidence="1" id="KW-0732">Signal</keyword>
<evidence type="ECO:0000256" key="2">
    <source>
        <dbReference type="ARBA" id="ARBA00022859"/>
    </source>
</evidence>
<dbReference type="SMART" id="SM00407">
    <property type="entry name" value="IGc1"/>
    <property type="match status" value="1"/>
</dbReference>
<dbReference type="PANTHER" id="PTHR23268">
    <property type="entry name" value="T-CELL RECEPTOR BETA CHAIN"/>
    <property type="match status" value="1"/>
</dbReference>
<dbReference type="AlphaFoldDB" id="A0A672QIX6"/>
<protein>
    <recommendedName>
        <fullName evidence="3">Ig-like domain-containing protein</fullName>
    </recommendedName>
</protein>
<sequence length="254" mass="28746">MEEDPELFKLFNVHVLLCCPHALVVCMVCSPVIQQSPKHLLRTVEEKEARLSCHHGDSSYPYLYWYQQKSNIGSLELIGTLTHDSFSPEEKFKSRFNITGHATQDAFLIISSISLETEDSALYYCATSTQYHITTAHFGEGTKLTVLGKKHISYCLNGNTSCKQKVTLVCVAKNFYPDHVSITWKIGSKDINDDVATDPYATQDKETKLFSITSRLKVSKKEFKPQNTFRCTVRFYNETDVYTESASAINGITI</sequence>
<feature type="domain" description="Ig-like" evidence="3">
    <location>
        <begin position="158"/>
        <end position="247"/>
    </location>
</feature>
<organism evidence="4 5">
    <name type="scientific">Sinocyclocheilus grahami</name>
    <name type="common">Dianchi golden-line fish</name>
    <name type="synonym">Barbus grahami</name>
    <dbReference type="NCBI Taxonomy" id="75366"/>
    <lineage>
        <taxon>Eukaryota</taxon>
        <taxon>Metazoa</taxon>
        <taxon>Chordata</taxon>
        <taxon>Craniata</taxon>
        <taxon>Vertebrata</taxon>
        <taxon>Euteleostomi</taxon>
        <taxon>Actinopterygii</taxon>
        <taxon>Neopterygii</taxon>
        <taxon>Teleostei</taxon>
        <taxon>Ostariophysi</taxon>
        <taxon>Cypriniformes</taxon>
        <taxon>Cyprinidae</taxon>
        <taxon>Cyprininae</taxon>
        <taxon>Sinocyclocheilus</taxon>
    </lineage>
</organism>
<dbReference type="InterPro" id="IPR007110">
    <property type="entry name" value="Ig-like_dom"/>
</dbReference>
<evidence type="ECO:0000256" key="1">
    <source>
        <dbReference type="ARBA" id="ARBA00022729"/>
    </source>
</evidence>
<dbReference type="InterPro" id="IPR013106">
    <property type="entry name" value="Ig_V-set"/>
</dbReference>
<dbReference type="InterPro" id="IPR036179">
    <property type="entry name" value="Ig-like_dom_sf"/>
</dbReference>
<proteinExistence type="predicted"/>
<dbReference type="Pfam" id="PF07654">
    <property type="entry name" value="C1-set"/>
    <property type="match status" value="1"/>
</dbReference>
<evidence type="ECO:0000259" key="3">
    <source>
        <dbReference type="PROSITE" id="PS50835"/>
    </source>
</evidence>
<dbReference type="Proteomes" id="UP000472262">
    <property type="component" value="Unassembled WGS sequence"/>
</dbReference>
<dbReference type="GO" id="GO:0005886">
    <property type="term" value="C:plasma membrane"/>
    <property type="evidence" value="ECO:0007669"/>
    <property type="project" value="TreeGrafter"/>
</dbReference>
<feature type="domain" description="Ig-like" evidence="3">
    <location>
        <begin position="31"/>
        <end position="145"/>
    </location>
</feature>
<keyword evidence="2" id="KW-0391">Immunity</keyword>
<dbReference type="Gene3D" id="2.60.40.10">
    <property type="entry name" value="Immunoglobulins"/>
    <property type="match status" value="2"/>
</dbReference>
<dbReference type="InterPro" id="IPR050413">
    <property type="entry name" value="TCR_beta_variable"/>
</dbReference>
<dbReference type="Pfam" id="PF07686">
    <property type="entry name" value="V-set"/>
    <property type="match status" value="1"/>
</dbReference>
<evidence type="ECO:0000313" key="4">
    <source>
        <dbReference type="Ensembl" id="ENSSGRP00000075930.1"/>
    </source>
</evidence>
<dbReference type="SMART" id="SM00406">
    <property type="entry name" value="IGv"/>
    <property type="match status" value="1"/>
</dbReference>
<dbReference type="InterPro" id="IPR003597">
    <property type="entry name" value="Ig_C1-set"/>
</dbReference>
<accession>A0A672QIX6</accession>
<dbReference type="PROSITE" id="PS50835">
    <property type="entry name" value="IG_LIKE"/>
    <property type="match status" value="2"/>
</dbReference>